<dbReference type="SUPFAM" id="SSF54197">
    <property type="entry name" value="HIT-like"/>
    <property type="match status" value="1"/>
</dbReference>
<proteinExistence type="predicted"/>
<evidence type="ECO:0000313" key="1">
    <source>
        <dbReference type="EMBL" id="MBZ5738334.1"/>
    </source>
</evidence>
<name>A0ABS7UBG8_9ACTN</name>
<evidence type="ECO:0008006" key="3">
    <source>
        <dbReference type="Google" id="ProtNLM"/>
    </source>
</evidence>
<dbReference type="InterPro" id="IPR036265">
    <property type="entry name" value="HIT-like_sf"/>
</dbReference>
<reference evidence="1 2" key="1">
    <citation type="submission" date="2021-09" db="EMBL/GenBank/DDBJ databases">
        <title>Whole genome sequence of Nocardioides sp. GBK3QG-3.</title>
        <authorList>
            <person name="Tuo L."/>
        </authorList>
    </citation>
    <scope>NUCLEOTIDE SEQUENCE [LARGE SCALE GENOMIC DNA]</scope>
    <source>
        <strain evidence="1 2">GBK3QG-3</strain>
    </source>
</reference>
<organism evidence="1 2">
    <name type="scientific">Nocardioides mangrovi</name>
    <dbReference type="NCBI Taxonomy" id="2874580"/>
    <lineage>
        <taxon>Bacteria</taxon>
        <taxon>Bacillati</taxon>
        <taxon>Actinomycetota</taxon>
        <taxon>Actinomycetes</taxon>
        <taxon>Propionibacteriales</taxon>
        <taxon>Nocardioidaceae</taxon>
        <taxon>Nocardioides</taxon>
    </lineage>
</organism>
<sequence>MPEPASEIHARAIAAAESDGHLPASSFSTWDVFPWTVVDGAVRPKVLEAPGTEAPRNGDPGGTPCHTCAGVPPERIVWEDEDWILTREEKPTGLPMVVVLHSREHMDAGDFDDDQASTFGRICNRLVRIIQGLDHIGRVHVNRWGDGSSHFHVWFFARPAGFEQIKGSYAVEWDDILPPGDEETLRADLHVVATKLANWGGHARA</sequence>
<gene>
    <name evidence="1" type="ORF">K8U61_09185</name>
</gene>
<dbReference type="Gene3D" id="3.30.428.10">
    <property type="entry name" value="HIT-like"/>
    <property type="match status" value="1"/>
</dbReference>
<dbReference type="RefSeq" id="WP_224122706.1">
    <property type="nucleotide sequence ID" value="NZ_JAIQZJ010000004.1"/>
</dbReference>
<accession>A0ABS7UBG8</accession>
<evidence type="ECO:0000313" key="2">
    <source>
        <dbReference type="Proteomes" id="UP000780875"/>
    </source>
</evidence>
<keyword evidence="2" id="KW-1185">Reference proteome</keyword>
<dbReference type="Proteomes" id="UP000780875">
    <property type="component" value="Unassembled WGS sequence"/>
</dbReference>
<comment type="caution">
    <text evidence="1">The sequence shown here is derived from an EMBL/GenBank/DDBJ whole genome shotgun (WGS) entry which is preliminary data.</text>
</comment>
<dbReference type="EMBL" id="JAIQZJ010000004">
    <property type="protein sequence ID" value="MBZ5738334.1"/>
    <property type="molecule type" value="Genomic_DNA"/>
</dbReference>
<protein>
    <recommendedName>
        <fullName evidence="3">HIT domain-containing protein</fullName>
    </recommendedName>
</protein>